<name>A0ABS4G8E5_9CLOT</name>
<dbReference type="EMBL" id="JAGGKC010000042">
    <property type="protein sequence ID" value="MBP1920816.1"/>
    <property type="molecule type" value="Genomic_DNA"/>
</dbReference>
<proteinExistence type="predicted"/>
<feature type="transmembrane region" description="Helical" evidence="1">
    <location>
        <begin position="34"/>
        <end position="51"/>
    </location>
</feature>
<evidence type="ECO:0000256" key="1">
    <source>
        <dbReference type="SAM" id="Phobius"/>
    </source>
</evidence>
<dbReference type="PANTHER" id="PTHR36111">
    <property type="entry name" value="INNER MEMBRANE PROTEIN-RELATED"/>
    <property type="match status" value="1"/>
</dbReference>
<keyword evidence="1" id="KW-0472">Membrane</keyword>
<gene>
    <name evidence="2" type="ORF">J2Z34_003333</name>
</gene>
<dbReference type="Pfam" id="PF04474">
    <property type="entry name" value="DUF554"/>
    <property type="match status" value="1"/>
</dbReference>
<sequence>MMLGNFVNVAAILGGSLLGFIFKKKINKNTSASVFRVLGLCVIYIGIAGVLETKNPLLLIVSMAIGTVVGETLDIEGFLERMSQRLETMLKADEGSGLKEGFLTATLLFCVGSMAIIGPIESALTGDHTTLFAKSVLDGISSIVFAGTIGAAGVMLSTLPLFTYQGSIAIFAGILKPFMTPDLITALASTGSLMILGLGLNMVLDAKLKISNMLPSLLVPVIYFSALALIA</sequence>
<dbReference type="PANTHER" id="PTHR36111:SF2">
    <property type="entry name" value="INNER MEMBRANE PROTEIN"/>
    <property type="match status" value="1"/>
</dbReference>
<keyword evidence="1" id="KW-0812">Transmembrane</keyword>
<protein>
    <submittedName>
        <fullName evidence="2">Membrane protein YqgA involved in biofilm formation</fullName>
    </submittedName>
</protein>
<dbReference type="InterPro" id="IPR007563">
    <property type="entry name" value="DUF554"/>
</dbReference>
<accession>A0ABS4G8E5</accession>
<feature type="transmembrane region" description="Helical" evidence="1">
    <location>
        <begin position="183"/>
        <end position="204"/>
    </location>
</feature>
<organism evidence="2 3">
    <name type="scientific">Youngiibacter multivorans</name>
    <dbReference type="NCBI Taxonomy" id="937251"/>
    <lineage>
        <taxon>Bacteria</taxon>
        <taxon>Bacillati</taxon>
        <taxon>Bacillota</taxon>
        <taxon>Clostridia</taxon>
        <taxon>Eubacteriales</taxon>
        <taxon>Clostridiaceae</taxon>
        <taxon>Youngiibacter</taxon>
    </lineage>
</organism>
<keyword evidence="1" id="KW-1133">Transmembrane helix</keyword>
<feature type="transmembrane region" description="Helical" evidence="1">
    <location>
        <begin position="210"/>
        <end position="230"/>
    </location>
</feature>
<reference evidence="2 3" key="1">
    <citation type="submission" date="2021-03" db="EMBL/GenBank/DDBJ databases">
        <title>Genomic Encyclopedia of Type Strains, Phase IV (KMG-IV): sequencing the most valuable type-strain genomes for metagenomic binning, comparative biology and taxonomic classification.</title>
        <authorList>
            <person name="Goeker M."/>
        </authorList>
    </citation>
    <scope>NUCLEOTIDE SEQUENCE [LARGE SCALE GENOMIC DNA]</scope>
    <source>
        <strain evidence="2 3">DSM 6139</strain>
    </source>
</reference>
<comment type="caution">
    <text evidence="2">The sequence shown here is derived from an EMBL/GenBank/DDBJ whole genome shotgun (WGS) entry which is preliminary data.</text>
</comment>
<evidence type="ECO:0000313" key="2">
    <source>
        <dbReference type="EMBL" id="MBP1920816.1"/>
    </source>
</evidence>
<evidence type="ECO:0000313" key="3">
    <source>
        <dbReference type="Proteomes" id="UP001519271"/>
    </source>
</evidence>
<keyword evidence="3" id="KW-1185">Reference proteome</keyword>
<feature type="transmembrane region" description="Helical" evidence="1">
    <location>
        <begin position="140"/>
        <end position="162"/>
    </location>
</feature>
<feature type="transmembrane region" description="Helical" evidence="1">
    <location>
        <begin position="6"/>
        <end position="22"/>
    </location>
</feature>
<dbReference type="Proteomes" id="UP001519271">
    <property type="component" value="Unassembled WGS sequence"/>
</dbReference>
<dbReference type="RefSeq" id="WP_209460974.1">
    <property type="nucleotide sequence ID" value="NZ_JAGGKC010000042.1"/>
</dbReference>
<feature type="transmembrane region" description="Helical" evidence="1">
    <location>
        <begin position="100"/>
        <end position="120"/>
    </location>
</feature>